<evidence type="ECO:0000259" key="1">
    <source>
        <dbReference type="PROSITE" id="PS50878"/>
    </source>
</evidence>
<dbReference type="STRING" id="67767.A0A0J7N2K2"/>
<dbReference type="InterPro" id="IPR036397">
    <property type="entry name" value="RNaseH_sf"/>
</dbReference>
<dbReference type="InterPro" id="IPR052560">
    <property type="entry name" value="RdDP_mobile_element"/>
</dbReference>
<dbReference type="GO" id="GO:0042575">
    <property type="term" value="C:DNA polymerase complex"/>
    <property type="evidence" value="ECO:0007669"/>
    <property type="project" value="UniProtKB-ARBA"/>
</dbReference>
<proteinExistence type="predicted"/>
<comment type="caution">
    <text evidence="3">The sequence shown here is derived from an EMBL/GenBank/DDBJ whole genome shotgun (WGS) entry which is preliminary data.</text>
</comment>
<keyword evidence="4" id="KW-1185">Reference proteome</keyword>
<feature type="non-terminal residue" evidence="3">
    <location>
        <position position="497"/>
    </location>
</feature>
<dbReference type="OrthoDB" id="7701509at2759"/>
<dbReference type="AlphaFoldDB" id="A0A0J7N2K2"/>
<protein>
    <submittedName>
        <fullName evidence="3">Pol-like protein</fullName>
    </submittedName>
</protein>
<dbReference type="EMBL" id="LBMM01011368">
    <property type="protein sequence ID" value="KMQ86885.1"/>
    <property type="molecule type" value="Genomic_DNA"/>
</dbReference>
<reference evidence="3 4" key="1">
    <citation type="submission" date="2015-04" db="EMBL/GenBank/DDBJ databases">
        <title>Lasius niger genome sequencing.</title>
        <authorList>
            <person name="Konorov E.A."/>
            <person name="Nikitin M.A."/>
            <person name="Kirill M.V."/>
            <person name="Chang P."/>
        </authorList>
    </citation>
    <scope>NUCLEOTIDE SEQUENCE [LARGE SCALE GENOMIC DNA]</scope>
    <source>
        <tissue evidence="3">Whole</tissue>
    </source>
</reference>
<accession>A0A0J7N2K2</accession>
<dbReference type="Gene3D" id="3.30.70.270">
    <property type="match status" value="1"/>
</dbReference>
<dbReference type="SUPFAM" id="SSF53098">
    <property type="entry name" value="Ribonuclease H-like"/>
    <property type="match status" value="1"/>
</dbReference>
<dbReference type="SUPFAM" id="SSF56672">
    <property type="entry name" value="DNA/RNA polymerases"/>
    <property type="match status" value="1"/>
</dbReference>
<dbReference type="Pfam" id="PF00075">
    <property type="entry name" value="RNase_H"/>
    <property type="match status" value="1"/>
</dbReference>
<dbReference type="PROSITE" id="PS50879">
    <property type="entry name" value="RNASE_H_1"/>
    <property type="match status" value="1"/>
</dbReference>
<dbReference type="Gene3D" id="3.30.420.10">
    <property type="entry name" value="Ribonuclease H-like superfamily/Ribonuclease H"/>
    <property type="match status" value="1"/>
</dbReference>
<evidence type="ECO:0000259" key="2">
    <source>
        <dbReference type="PROSITE" id="PS50879"/>
    </source>
</evidence>
<dbReference type="GO" id="GO:0071897">
    <property type="term" value="P:DNA biosynthetic process"/>
    <property type="evidence" value="ECO:0007669"/>
    <property type="project" value="UniProtKB-ARBA"/>
</dbReference>
<dbReference type="GO" id="GO:0003676">
    <property type="term" value="F:nucleic acid binding"/>
    <property type="evidence" value="ECO:0007669"/>
    <property type="project" value="InterPro"/>
</dbReference>
<dbReference type="Proteomes" id="UP000036403">
    <property type="component" value="Unassembled WGS sequence"/>
</dbReference>
<dbReference type="CDD" id="cd09276">
    <property type="entry name" value="Rnase_HI_RT_non_LTR"/>
    <property type="match status" value="1"/>
</dbReference>
<dbReference type="CDD" id="cd01650">
    <property type="entry name" value="RT_nLTR_like"/>
    <property type="match status" value="1"/>
</dbReference>
<dbReference type="InterPro" id="IPR043128">
    <property type="entry name" value="Rev_trsase/Diguanyl_cyclase"/>
</dbReference>
<gene>
    <name evidence="3" type="ORF">RF55_14015</name>
</gene>
<dbReference type="PaxDb" id="67767-A0A0J7N2K2"/>
<evidence type="ECO:0000313" key="4">
    <source>
        <dbReference type="Proteomes" id="UP000036403"/>
    </source>
</evidence>
<dbReference type="PANTHER" id="PTHR36688:SF1">
    <property type="entry name" value="ENDONUCLEASE_EXONUCLEASE_PHOSPHATASE DOMAIN-CONTAINING PROTEIN"/>
    <property type="match status" value="1"/>
</dbReference>
<dbReference type="InterPro" id="IPR012337">
    <property type="entry name" value="RNaseH-like_sf"/>
</dbReference>
<organism evidence="3 4">
    <name type="scientific">Lasius niger</name>
    <name type="common">Black garden ant</name>
    <dbReference type="NCBI Taxonomy" id="67767"/>
    <lineage>
        <taxon>Eukaryota</taxon>
        <taxon>Metazoa</taxon>
        <taxon>Ecdysozoa</taxon>
        <taxon>Arthropoda</taxon>
        <taxon>Hexapoda</taxon>
        <taxon>Insecta</taxon>
        <taxon>Pterygota</taxon>
        <taxon>Neoptera</taxon>
        <taxon>Endopterygota</taxon>
        <taxon>Hymenoptera</taxon>
        <taxon>Apocrita</taxon>
        <taxon>Aculeata</taxon>
        <taxon>Formicoidea</taxon>
        <taxon>Formicidae</taxon>
        <taxon>Formicinae</taxon>
        <taxon>Lasius</taxon>
        <taxon>Lasius</taxon>
    </lineage>
</organism>
<feature type="domain" description="Reverse transcriptase" evidence="1">
    <location>
        <begin position="1"/>
        <end position="228"/>
    </location>
</feature>
<dbReference type="GO" id="GO:0004523">
    <property type="term" value="F:RNA-DNA hybrid ribonuclease activity"/>
    <property type="evidence" value="ECO:0007669"/>
    <property type="project" value="InterPro"/>
</dbReference>
<dbReference type="InterPro" id="IPR043502">
    <property type="entry name" value="DNA/RNA_pol_sf"/>
</dbReference>
<name>A0A0J7N2K2_LASNI</name>
<dbReference type="Pfam" id="PF00078">
    <property type="entry name" value="RVT_1"/>
    <property type="match status" value="1"/>
</dbReference>
<dbReference type="InterPro" id="IPR000477">
    <property type="entry name" value="RT_dom"/>
</dbReference>
<sequence length="497" mass="56439">MERMINNRLTWWCEVSSIVPASQFGFRRSRSCIDNLAILQSGILLGRERKQITSAAFLDVKAAYDGVLIDILMEKLTKLGLSSSILAFVLNLVYVRKVTCRFEGIDEVRWAFRGLPQGSVLSPLLYNIYVAELDRCCLPGCRMIQYADDICIFTSNDNHDNNAIILKNSLANINNKLVELGLSLSLHKTKLCNFDLRTRSTRRVKKVIRIGEMEIKASSDVHFLGMNFTSKLKWNSQINHLWKCCQSPLKIISCLRPEVKEPPLALRREFLCKNFMASVLTQPNHPISVSFESTTFVPEVDLSSGLNFDKEVNCESLFYDFFETEIKETICIYTDGSKTQNSEFAGYAVVNLDENIRLMKRTPNCLSIFTLEALAVKDALTLIEERDLRHVTIFSDSKSVLSAIKNFPSGSRTLSVIYKIKDKLKNMKESGFEVKMIWIPSHCNIIGNELADARAKAAAHQGDEWDGEIPLGDIKSGMKNSLFNKFYEWCEITGKER</sequence>
<feature type="domain" description="RNase H type-1" evidence="2">
    <location>
        <begin position="326"/>
        <end position="460"/>
    </location>
</feature>
<evidence type="ECO:0000313" key="3">
    <source>
        <dbReference type="EMBL" id="KMQ86885.1"/>
    </source>
</evidence>
<dbReference type="PANTHER" id="PTHR36688">
    <property type="entry name" value="ENDO/EXONUCLEASE/PHOSPHATASE DOMAIN-CONTAINING PROTEIN"/>
    <property type="match status" value="1"/>
</dbReference>
<dbReference type="InterPro" id="IPR002156">
    <property type="entry name" value="RNaseH_domain"/>
</dbReference>
<dbReference type="PROSITE" id="PS50878">
    <property type="entry name" value="RT_POL"/>
    <property type="match status" value="1"/>
</dbReference>